<dbReference type="GO" id="GO:0008168">
    <property type="term" value="F:methyltransferase activity"/>
    <property type="evidence" value="ECO:0007669"/>
    <property type="project" value="TreeGrafter"/>
</dbReference>
<dbReference type="Proteomes" id="UP001150904">
    <property type="component" value="Unassembled WGS sequence"/>
</dbReference>
<keyword evidence="3" id="KW-1185">Reference proteome</keyword>
<dbReference type="PANTHER" id="PTHR43591:SF24">
    <property type="entry name" value="2-METHOXY-6-POLYPRENYL-1,4-BENZOQUINOL METHYLASE, MITOCHONDRIAL"/>
    <property type="match status" value="1"/>
</dbReference>
<dbReference type="OrthoDB" id="2013972at2759"/>
<dbReference type="CDD" id="cd02440">
    <property type="entry name" value="AdoMet_MTases"/>
    <property type="match status" value="1"/>
</dbReference>
<name>A0A9W9J7A2_9EURO</name>
<feature type="region of interest" description="Disordered" evidence="1">
    <location>
        <begin position="1"/>
        <end position="45"/>
    </location>
</feature>
<accession>A0A9W9J7A2</accession>
<organism evidence="2 3">
    <name type="scientific">Penicillium cinerascens</name>
    <dbReference type="NCBI Taxonomy" id="70096"/>
    <lineage>
        <taxon>Eukaryota</taxon>
        <taxon>Fungi</taxon>
        <taxon>Dikarya</taxon>
        <taxon>Ascomycota</taxon>
        <taxon>Pezizomycotina</taxon>
        <taxon>Eurotiomycetes</taxon>
        <taxon>Eurotiomycetidae</taxon>
        <taxon>Eurotiales</taxon>
        <taxon>Aspergillaceae</taxon>
        <taxon>Penicillium</taxon>
    </lineage>
</organism>
<dbReference type="GeneID" id="83184715"/>
<protein>
    <recommendedName>
        <fullName evidence="4">S-adenosyl-L-methionine-dependent methyltransferase</fullName>
    </recommendedName>
</protein>
<evidence type="ECO:0000313" key="3">
    <source>
        <dbReference type="Proteomes" id="UP001150904"/>
    </source>
</evidence>
<dbReference type="EMBL" id="JAPQKR010000016">
    <property type="protein sequence ID" value="KAJ5191373.1"/>
    <property type="molecule type" value="Genomic_DNA"/>
</dbReference>
<reference evidence="2" key="1">
    <citation type="submission" date="2022-12" db="EMBL/GenBank/DDBJ databases">
        <authorList>
            <person name="Petersen C."/>
        </authorList>
    </citation>
    <scope>NUCLEOTIDE SEQUENCE</scope>
    <source>
        <strain evidence="2">IBT 15544</strain>
    </source>
</reference>
<proteinExistence type="predicted"/>
<sequence length="361" mass="41301">MTDNPQSPKPVRAQPAREPVPDAVANTEAPPLDVSGSPENAPGHIQVDQFSDESAEFESDISDLTSLSSSVLEYEYENGRRYHSNRTTTNYWMPNDEEEQDRMDLAHHIWLLTMKGELHKAPIKNPQKILDLGTGTGIWALDVAEKYPSAQVIGNDISAIQPNWVVPNVEFIVEDYEAEWLYQKDSFDFIHARLLSGCVSDWPRFLRRIYDHLKPGGYFEIQECAVWGWSDDGTLRDSSPFMEYMRALSAGTNATGRLMNVYHLLRDWLRDAGFEDVTQFSYILPYSPWPRDPYLKELGKYQAVHAQQAVDSYGLRLCTQVLGWGVEPSKIFQAVVKQQLRDKRLHAYTKEVVVYGRKPLK</sequence>
<dbReference type="AlphaFoldDB" id="A0A9W9J7A2"/>
<dbReference type="SUPFAM" id="SSF53335">
    <property type="entry name" value="S-adenosyl-L-methionine-dependent methyltransferases"/>
    <property type="match status" value="1"/>
</dbReference>
<gene>
    <name evidence="2" type="ORF">N7498_010358</name>
</gene>
<dbReference type="Gene3D" id="3.40.50.150">
    <property type="entry name" value="Vaccinia Virus protein VP39"/>
    <property type="match status" value="1"/>
</dbReference>
<dbReference type="InterPro" id="IPR029063">
    <property type="entry name" value="SAM-dependent_MTases_sf"/>
</dbReference>
<dbReference type="Pfam" id="PF13489">
    <property type="entry name" value="Methyltransf_23"/>
    <property type="match status" value="1"/>
</dbReference>
<dbReference type="PANTHER" id="PTHR43591">
    <property type="entry name" value="METHYLTRANSFERASE"/>
    <property type="match status" value="1"/>
</dbReference>
<evidence type="ECO:0000256" key="1">
    <source>
        <dbReference type="SAM" id="MobiDB-lite"/>
    </source>
</evidence>
<evidence type="ECO:0000313" key="2">
    <source>
        <dbReference type="EMBL" id="KAJ5191373.1"/>
    </source>
</evidence>
<evidence type="ECO:0008006" key="4">
    <source>
        <dbReference type="Google" id="ProtNLM"/>
    </source>
</evidence>
<comment type="caution">
    <text evidence="2">The sequence shown here is derived from an EMBL/GenBank/DDBJ whole genome shotgun (WGS) entry which is preliminary data.</text>
</comment>
<dbReference type="RefSeq" id="XP_058304313.1">
    <property type="nucleotide sequence ID" value="XM_058457414.1"/>
</dbReference>
<reference evidence="2" key="2">
    <citation type="journal article" date="2023" name="IMA Fungus">
        <title>Comparative genomic study of the Penicillium genus elucidates a diverse pangenome and 15 lateral gene transfer events.</title>
        <authorList>
            <person name="Petersen C."/>
            <person name="Sorensen T."/>
            <person name="Nielsen M.R."/>
            <person name="Sondergaard T.E."/>
            <person name="Sorensen J.L."/>
            <person name="Fitzpatrick D.A."/>
            <person name="Frisvad J.C."/>
            <person name="Nielsen K.L."/>
        </authorList>
    </citation>
    <scope>NUCLEOTIDE SEQUENCE</scope>
    <source>
        <strain evidence="2">IBT 15544</strain>
    </source>
</reference>